<dbReference type="Gene3D" id="3.30.70.1820">
    <property type="entry name" value="L1 transposable element, RRM domain"/>
    <property type="match status" value="1"/>
</dbReference>
<dbReference type="AlphaFoldDB" id="A0A834E140"/>
<feature type="domain" description="L1 transposable element RRM" evidence="2">
    <location>
        <begin position="75"/>
        <end position="144"/>
    </location>
</feature>
<evidence type="ECO:0000256" key="1">
    <source>
        <dbReference type="SAM" id="Coils"/>
    </source>
</evidence>
<dbReference type="Proteomes" id="UP000664940">
    <property type="component" value="Unassembled WGS sequence"/>
</dbReference>
<evidence type="ECO:0000313" key="3">
    <source>
        <dbReference type="EMBL" id="KAF6100039.1"/>
    </source>
</evidence>
<sequence>MAEWGCKIEEKVKAMQSEIKENIQGTNSKGKETGNQINDLEQKKEINIQPEQNEETRIQKKEERLRNLQDNFKHSNIQIIGMPEEEEEQEIENLFEKIMRRTSLAKEIDFQEVQEAQRVPKKLDPRKHTPRYIIIALPKIKIKE</sequence>
<evidence type="ECO:0000259" key="2">
    <source>
        <dbReference type="Pfam" id="PF02994"/>
    </source>
</evidence>
<name>A0A834E140_9CHIR</name>
<dbReference type="EMBL" id="JABVXQ010000007">
    <property type="protein sequence ID" value="KAF6100039.1"/>
    <property type="molecule type" value="Genomic_DNA"/>
</dbReference>
<proteinExistence type="predicted"/>
<keyword evidence="1" id="KW-0175">Coiled coil</keyword>
<reference evidence="3 4" key="1">
    <citation type="journal article" date="2020" name="Nature">
        <title>Six reference-quality genomes reveal evolution of bat adaptations.</title>
        <authorList>
            <person name="Jebb D."/>
            <person name="Huang Z."/>
            <person name="Pippel M."/>
            <person name="Hughes G.M."/>
            <person name="Lavrichenko K."/>
            <person name="Devanna P."/>
            <person name="Winkler S."/>
            <person name="Jermiin L.S."/>
            <person name="Skirmuntt E.C."/>
            <person name="Katzourakis A."/>
            <person name="Burkitt-Gray L."/>
            <person name="Ray D.A."/>
            <person name="Sullivan K.A.M."/>
            <person name="Roscito J.G."/>
            <person name="Kirilenko B.M."/>
            <person name="Davalos L.M."/>
            <person name="Corthals A.P."/>
            <person name="Power M.L."/>
            <person name="Jones G."/>
            <person name="Ransome R.D."/>
            <person name="Dechmann D.K.N."/>
            <person name="Locatelli A.G."/>
            <person name="Puechmaille S.J."/>
            <person name="Fedrigo O."/>
            <person name="Jarvis E.D."/>
            <person name="Hiller M."/>
            <person name="Vernes S.C."/>
            <person name="Myers E.W."/>
            <person name="Teeling E.C."/>
        </authorList>
    </citation>
    <scope>NUCLEOTIDE SEQUENCE [LARGE SCALE GENOMIC DNA]</scope>
    <source>
        <strain evidence="3">Bat1K_MPI-CBG_1</strain>
    </source>
</reference>
<protein>
    <recommendedName>
        <fullName evidence="2">L1 transposable element RRM domain-containing protein</fullName>
    </recommendedName>
</protein>
<feature type="coiled-coil region" evidence="1">
    <location>
        <begin position="51"/>
        <end position="78"/>
    </location>
</feature>
<dbReference type="Pfam" id="PF02994">
    <property type="entry name" value="Transposase_22"/>
    <property type="match status" value="1"/>
</dbReference>
<dbReference type="PANTHER" id="PTHR11505">
    <property type="entry name" value="L1 TRANSPOSABLE ELEMENT-RELATED"/>
    <property type="match status" value="1"/>
</dbReference>
<comment type="caution">
    <text evidence="3">The sequence shown here is derived from an EMBL/GenBank/DDBJ whole genome shotgun (WGS) entry which is preliminary data.</text>
</comment>
<dbReference type="InterPro" id="IPR004244">
    <property type="entry name" value="Transposase_22"/>
</dbReference>
<evidence type="ECO:0000313" key="4">
    <source>
        <dbReference type="Proteomes" id="UP000664940"/>
    </source>
</evidence>
<dbReference type="InterPro" id="IPR043636">
    <property type="entry name" value="L1_RRM_dom"/>
</dbReference>
<gene>
    <name evidence="3" type="ORF">HJG60_011741</name>
</gene>
<organism evidence="3 4">
    <name type="scientific">Phyllostomus discolor</name>
    <name type="common">pale spear-nosed bat</name>
    <dbReference type="NCBI Taxonomy" id="89673"/>
    <lineage>
        <taxon>Eukaryota</taxon>
        <taxon>Metazoa</taxon>
        <taxon>Chordata</taxon>
        <taxon>Craniata</taxon>
        <taxon>Vertebrata</taxon>
        <taxon>Euteleostomi</taxon>
        <taxon>Mammalia</taxon>
        <taxon>Eutheria</taxon>
        <taxon>Laurasiatheria</taxon>
        <taxon>Chiroptera</taxon>
        <taxon>Yangochiroptera</taxon>
        <taxon>Phyllostomidae</taxon>
        <taxon>Phyllostominae</taxon>
        <taxon>Phyllostomus</taxon>
    </lineage>
</organism>
<accession>A0A834E140</accession>